<keyword evidence="7" id="KW-1185">Reference proteome</keyword>
<name>A0A2V1D2K5_9PLEO</name>
<dbReference type="Pfam" id="PF08386">
    <property type="entry name" value="Abhydrolase_4"/>
    <property type="match status" value="1"/>
</dbReference>
<gene>
    <name evidence="6" type="ORF">DM02DRAFT_544108</name>
</gene>
<dbReference type="PANTHER" id="PTHR43248:SF25">
    <property type="entry name" value="AB HYDROLASE-1 DOMAIN-CONTAINING PROTEIN-RELATED"/>
    <property type="match status" value="1"/>
</dbReference>
<comment type="similarity">
    <text evidence="1">Belongs to the peptidase S33 family.</text>
</comment>
<evidence type="ECO:0000313" key="6">
    <source>
        <dbReference type="EMBL" id="PVH92225.1"/>
    </source>
</evidence>
<dbReference type="AlphaFoldDB" id="A0A2V1D2K5"/>
<organism evidence="6 7">
    <name type="scientific">Periconia macrospinosa</name>
    <dbReference type="NCBI Taxonomy" id="97972"/>
    <lineage>
        <taxon>Eukaryota</taxon>
        <taxon>Fungi</taxon>
        <taxon>Dikarya</taxon>
        <taxon>Ascomycota</taxon>
        <taxon>Pezizomycotina</taxon>
        <taxon>Dothideomycetes</taxon>
        <taxon>Pleosporomycetidae</taxon>
        <taxon>Pleosporales</taxon>
        <taxon>Massarineae</taxon>
        <taxon>Periconiaceae</taxon>
        <taxon>Periconia</taxon>
    </lineage>
</organism>
<dbReference type="InterPro" id="IPR013595">
    <property type="entry name" value="Pept_S33_TAP-like_C"/>
</dbReference>
<evidence type="ECO:0000256" key="1">
    <source>
        <dbReference type="ARBA" id="ARBA00010088"/>
    </source>
</evidence>
<dbReference type="InterPro" id="IPR029058">
    <property type="entry name" value="AB_hydrolase_fold"/>
</dbReference>
<keyword evidence="3" id="KW-0732">Signal</keyword>
<feature type="domain" description="Peptidase S33 tripeptidyl aminopeptidase-like C-terminal" evidence="5">
    <location>
        <begin position="430"/>
        <end position="531"/>
    </location>
</feature>
<dbReference type="PANTHER" id="PTHR43248">
    <property type="entry name" value="2-SUCCINYL-6-HYDROXY-2,4-CYCLOHEXADIENE-1-CARBOXYLATE SYNTHASE"/>
    <property type="match status" value="1"/>
</dbReference>
<feature type="chain" id="PRO_5016166395" evidence="3">
    <location>
        <begin position="19"/>
        <end position="555"/>
    </location>
</feature>
<protein>
    <submittedName>
        <fullName evidence="6">Alpha/beta-hydrolase</fullName>
    </submittedName>
</protein>
<evidence type="ECO:0000259" key="4">
    <source>
        <dbReference type="Pfam" id="PF00561"/>
    </source>
</evidence>
<accession>A0A2V1D2K5</accession>
<evidence type="ECO:0000256" key="2">
    <source>
        <dbReference type="ARBA" id="ARBA00022801"/>
    </source>
</evidence>
<feature type="domain" description="AB hydrolase-1" evidence="4">
    <location>
        <begin position="90"/>
        <end position="258"/>
    </location>
</feature>
<dbReference type="Gene3D" id="3.40.50.1820">
    <property type="entry name" value="alpha/beta hydrolase"/>
    <property type="match status" value="1"/>
</dbReference>
<dbReference type="GO" id="GO:0016787">
    <property type="term" value="F:hydrolase activity"/>
    <property type="evidence" value="ECO:0007669"/>
    <property type="project" value="UniProtKB-KW"/>
</dbReference>
<dbReference type="OrthoDB" id="425534at2759"/>
<dbReference type="SUPFAM" id="SSF53474">
    <property type="entry name" value="alpha/beta-Hydrolases"/>
    <property type="match status" value="1"/>
</dbReference>
<dbReference type="InterPro" id="IPR051601">
    <property type="entry name" value="Serine_prot/Carboxylest_S33"/>
</dbReference>
<reference evidence="6 7" key="1">
    <citation type="journal article" date="2018" name="Sci. Rep.">
        <title>Comparative genomics provides insights into the lifestyle and reveals functional heterogeneity of dark septate endophytic fungi.</title>
        <authorList>
            <person name="Knapp D.G."/>
            <person name="Nemeth J.B."/>
            <person name="Barry K."/>
            <person name="Hainaut M."/>
            <person name="Henrissat B."/>
            <person name="Johnson J."/>
            <person name="Kuo A."/>
            <person name="Lim J.H.P."/>
            <person name="Lipzen A."/>
            <person name="Nolan M."/>
            <person name="Ohm R.A."/>
            <person name="Tamas L."/>
            <person name="Grigoriev I.V."/>
            <person name="Spatafora J.W."/>
            <person name="Nagy L.G."/>
            <person name="Kovacs G.M."/>
        </authorList>
    </citation>
    <scope>NUCLEOTIDE SEQUENCE [LARGE SCALE GENOMIC DNA]</scope>
    <source>
        <strain evidence="6 7">DSE2036</strain>
    </source>
</reference>
<dbReference type="STRING" id="97972.A0A2V1D2K5"/>
<dbReference type="Proteomes" id="UP000244855">
    <property type="component" value="Unassembled WGS sequence"/>
</dbReference>
<dbReference type="Pfam" id="PF00561">
    <property type="entry name" value="Abhydrolase_1"/>
    <property type="match status" value="1"/>
</dbReference>
<proteinExistence type="inferred from homology"/>
<dbReference type="InterPro" id="IPR000073">
    <property type="entry name" value="AB_hydrolase_1"/>
</dbReference>
<dbReference type="EMBL" id="KZ805705">
    <property type="protein sequence ID" value="PVH92225.1"/>
    <property type="molecule type" value="Genomic_DNA"/>
</dbReference>
<evidence type="ECO:0000256" key="3">
    <source>
        <dbReference type="SAM" id="SignalP"/>
    </source>
</evidence>
<keyword evidence="2 6" id="KW-0378">Hydrolase</keyword>
<evidence type="ECO:0000259" key="5">
    <source>
        <dbReference type="Pfam" id="PF08386"/>
    </source>
</evidence>
<evidence type="ECO:0000313" key="7">
    <source>
        <dbReference type="Proteomes" id="UP000244855"/>
    </source>
</evidence>
<feature type="signal peptide" evidence="3">
    <location>
        <begin position="1"/>
        <end position="18"/>
    </location>
</feature>
<sequence>MVLRNTLLILIPASLSRALPSYSEKQNLTSSLRWAPCDLDFPESIKDAITIPIECANLAVPLDYANPKGRNVKLQLIRVPATQQPAKGSIIFNPGGPGGSGIQEIATTGQLYKDVFEGQYNIVGFDTRGVGKTIPYTCDIFNSTSGASSLERRTNITTLPQQSGDTVFDFLKLKSWDDNRIFAEKCKKSHEDIGRFVGTAYIARDLLAIVDALGEDGLLHFWGRSYSTVLGQTFAAMFPDRVGRLLLDSVVRANDYNDGSWQAAIHDADKVLNNFFTECVNAGSINCPLANYSGPTTKPSDLMNGLSEAFQELIDDPIILPDTYPLTPPWLQPGGLPLYHELKYKVFSLLYKPSDMINLLGTLIPIFARNWTPWMNLTAADLPSDEAPTWNPQQSIALFGIACSDSIFRAENPDDMYNLIQTQAGRGVFADASISTQFWSCAQWPFHAAERYEGNYRNVRTKNPIMLANNVFDPATPLTIAWDVAFGFKGSRMLIQNGHGHGVMNHPSECTIKTIREYFDGGVLPEHGKVCDTDQPAYEIALEALNSTQGALRKA</sequence>